<proteinExistence type="predicted"/>
<dbReference type="Pfam" id="PF00583">
    <property type="entry name" value="Acetyltransf_1"/>
    <property type="match status" value="1"/>
</dbReference>
<dbReference type="Proteomes" id="UP000054823">
    <property type="component" value="Unassembled WGS sequence"/>
</dbReference>
<dbReference type="CDD" id="cd04301">
    <property type="entry name" value="NAT_SF"/>
    <property type="match status" value="1"/>
</dbReference>
<evidence type="ECO:0000313" key="2">
    <source>
        <dbReference type="EMBL" id="CUH54042.1"/>
    </source>
</evidence>
<dbReference type="Gene3D" id="3.40.630.30">
    <property type="match status" value="1"/>
</dbReference>
<dbReference type="STRING" id="321267.SHM7688_03511"/>
<dbReference type="AlphaFoldDB" id="A0A0P1FHN5"/>
<organism evidence="2 3">
    <name type="scientific">Shimia marina</name>
    <dbReference type="NCBI Taxonomy" id="321267"/>
    <lineage>
        <taxon>Bacteria</taxon>
        <taxon>Pseudomonadati</taxon>
        <taxon>Pseudomonadota</taxon>
        <taxon>Alphaproteobacteria</taxon>
        <taxon>Rhodobacterales</taxon>
        <taxon>Roseobacteraceae</taxon>
    </lineage>
</organism>
<dbReference type="InterPro" id="IPR016181">
    <property type="entry name" value="Acyl_CoA_acyltransferase"/>
</dbReference>
<dbReference type="SUPFAM" id="SSF55729">
    <property type="entry name" value="Acyl-CoA N-acyltransferases (Nat)"/>
    <property type="match status" value="1"/>
</dbReference>
<protein>
    <recommendedName>
        <fullName evidence="1">N-acetyltransferase domain-containing protein</fullName>
    </recommendedName>
</protein>
<evidence type="ECO:0000259" key="1">
    <source>
        <dbReference type="PROSITE" id="PS51186"/>
    </source>
</evidence>
<accession>A0A0P1FHN5</accession>
<dbReference type="InterPro" id="IPR000182">
    <property type="entry name" value="GNAT_dom"/>
</dbReference>
<sequence>MIRHLEQDELAKLLPLSRQVNAIHEAEHPKQYRGDAKAEEVLGFFADRLEEGGLIFVAEEEGRICGFLLALPITRPATPFLHASKHVELDQICVDEACRGKGI</sequence>
<gene>
    <name evidence="2" type="ORF">SHM7688_03511</name>
</gene>
<dbReference type="OrthoDB" id="8450419at2"/>
<evidence type="ECO:0000313" key="3">
    <source>
        <dbReference type="Proteomes" id="UP000054823"/>
    </source>
</evidence>
<dbReference type="PROSITE" id="PS51186">
    <property type="entry name" value="GNAT"/>
    <property type="match status" value="1"/>
</dbReference>
<dbReference type="RefSeq" id="WP_058241211.1">
    <property type="nucleotide sequence ID" value="NZ_CYPW01000033.1"/>
</dbReference>
<name>A0A0P1FHN5_9RHOB</name>
<dbReference type="EMBL" id="CYPW01000033">
    <property type="protein sequence ID" value="CUH54042.1"/>
    <property type="molecule type" value="Genomic_DNA"/>
</dbReference>
<dbReference type="GO" id="GO:0016747">
    <property type="term" value="F:acyltransferase activity, transferring groups other than amino-acyl groups"/>
    <property type="evidence" value="ECO:0007669"/>
    <property type="project" value="InterPro"/>
</dbReference>
<keyword evidence="3" id="KW-1185">Reference proteome</keyword>
<feature type="domain" description="N-acetyltransferase" evidence="1">
    <location>
        <begin position="1"/>
        <end position="103"/>
    </location>
</feature>
<reference evidence="2 3" key="1">
    <citation type="submission" date="2015-09" db="EMBL/GenBank/DDBJ databases">
        <authorList>
            <consortium name="Swine Surveillance"/>
        </authorList>
    </citation>
    <scope>NUCLEOTIDE SEQUENCE [LARGE SCALE GENOMIC DNA]</scope>
    <source>
        <strain evidence="2 3">CECT 7688</strain>
    </source>
</reference>